<comment type="caution">
    <text evidence="1">The sequence shown here is derived from an EMBL/GenBank/DDBJ whole genome shotgun (WGS) entry which is preliminary data.</text>
</comment>
<keyword evidence="2" id="KW-1185">Reference proteome</keyword>
<organism evidence="1 2">
    <name type="scientific">Rhabdobacter roseus</name>
    <dbReference type="NCBI Taxonomy" id="1655419"/>
    <lineage>
        <taxon>Bacteria</taxon>
        <taxon>Pseudomonadati</taxon>
        <taxon>Bacteroidota</taxon>
        <taxon>Cytophagia</taxon>
        <taxon>Cytophagales</taxon>
        <taxon>Cytophagaceae</taxon>
        <taxon>Rhabdobacter</taxon>
    </lineage>
</organism>
<accession>A0A840TSG2</accession>
<proteinExistence type="predicted"/>
<gene>
    <name evidence="1" type="ORF">HNQ92_001034</name>
</gene>
<name>A0A840TSG2_9BACT</name>
<dbReference type="Proteomes" id="UP000557307">
    <property type="component" value="Unassembled WGS sequence"/>
</dbReference>
<dbReference type="EMBL" id="JACHGF010000002">
    <property type="protein sequence ID" value="MBB5282908.1"/>
    <property type="molecule type" value="Genomic_DNA"/>
</dbReference>
<evidence type="ECO:0000313" key="2">
    <source>
        <dbReference type="Proteomes" id="UP000557307"/>
    </source>
</evidence>
<sequence length="51" mass="5718">MGKEEKQPTQAGGDFNEESYREQALARMLSGDKELYAPIAMIYTALPAYFS</sequence>
<protein>
    <submittedName>
        <fullName evidence="1">Uncharacterized protein</fullName>
    </submittedName>
</protein>
<reference evidence="1 2" key="1">
    <citation type="submission" date="2020-08" db="EMBL/GenBank/DDBJ databases">
        <title>Genomic Encyclopedia of Type Strains, Phase IV (KMG-IV): sequencing the most valuable type-strain genomes for metagenomic binning, comparative biology and taxonomic classification.</title>
        <authorList>
            <person name="Goeker M."/>
        </authorList>
    </citation>
    <scope>NUCLEOTIDE SEQUENCE [LARGE SCALE GENOMIC DNA]</scope>
    <source>
        <strain evidence="1 2">DSM 105074</strain>
    </source>
</reference>
<dbReference type="RefSeq" id="WP_184171864.1">
    <property type="nucleotide sequence ID" value="NZ_JACHGF010000002.1"/>
</dbReference>
<dbReference type="AlphaFoldDB" id="A0A840TSG2"/>
<evidence type="ECO:0000313" key="1">
    <source>
        <dbReference type="EMBL" id="MBB5282908.1"/>
    </source>
</evidence>